<evidence type="ECO:0000313" key="1">
    <source>
        <dbReference type="EMBL" id="KAK0421482.1"/>
    </source>
</evidence>
<protein>
    <submittedName>
        <fullName evidence="1">Uncharacterized protein</fullName>
    </submittedName>
</protein>
<evidence type="ECO:0000313" key="2">
    <source>
        <dbReference type="Proteomes" id="UP001175226"/>
    </source>
</evidence>
<comment type="caution">
    <text evidence="1">The sequence shown here is derived from an EMBL/GenBank/DDBJ whole genome shotgun (WGS) entry which is preliminary data.</text>
</comment>
<sequence>MEESPVAGQPLLATSRSFPSLPLLTSCSTLDLNTEGVDDGNMLGDHEVTADYTQGMRLCGHPGRVVCARGW</sequence>
<organism evidence="1 2">
    <name type="scientific">Armillaria borealis</name>
    <dbReference type="NCBI Taxonomy" id="47425"/>
    <lineage>
        <taxon>Eukaryota</taxon>
        <taxon>Fungi</taxon>
        <taxon>Dikarya</taxon>
        <taxon>Basidiomycota</taxon>
        <taxon>Agaricomycotina</taxon>
        <taxon>Agaricomycetes</taxon>
        <taxon>Agaricomycetidae</taxon>
        <taxon>Agaricales</taxon>
        <taxon>Marasmiineae</taxon>
        <taxon>Physalacriaceae</taxon>
        <taxon>Armillaria</taxon>
    </lineage>
</organism>
<name>A0AA39IEB3_9AGAR</name>
<proteinExistence type="predicted"/>
<dbReference type="AlphaFoldDB" id="A0AA39IEB3"/>
<dbReference type="EMBL" id="JAUEPT010000680">
    <property type="protein sequence ID" value="KAK0421482.1"/>
    <property type="molecule type" value="Genomic_DNA"/>
</dbReference>
<reference evidence="1" key="1">
    <citation type="submission" date="2023-06" db="EMBL/GenBank/DDBJ databases">
        <authorList>
            <consortium name="Lawrence Berkeley National Laboratory"/>
            <person name="Ahrendt S."/>
            <person name="Sahu N."/>
            <person name="Indic B."/>
            <person name="Wong-Bajracharya J."/>
            <person name="Merenyi Z."/>
            <person name="Ke H.-M."/>
            <person name="Monk M."/>
            <person name="Kocsube S."/>
            <person name="Drula E."/>
            <person name="Lipzen A."/>
            <person name="Balint B."/>
            <person name="Henrissat B."/>
            <person name="Andreopoulos B."/>
            <person name="Martin F.M."/>
            <person name="Harder C.B."/>
            <person name="Rigling D."/>
            <person name="Ford K.L."/>
            <person name="Foster G.D."/>
            <person name="Pangilinan J."/>
            <person name="Papanicolaou A."/>
            <person name="Barry K."/>
            <person name="LaButti K."/>
            <person name="Viragh M."/>
            <person name="Koriabine M."/>
            <person name="Yan M."/>
            <person name="Riley R."/>
            <person name="Champramary S."/>
            <person name="Plett K.L."/>
            <person name="Tsai I.J."/>
            <person name="Slot J."/>
            <person name="Sipos G."/>
            <person name="Plett J."/>
            <person name="Nagy L.G."/>
            <person name="Grigoriev I.V."/>
        </authorList>
    </citation>
    <scope>NUCLEOTIDE SEQUENCE</scope>
    <source>
        <strain evidence="1">FPL87.14</strain>
    </source>
</reference>
<keyword evidence="2" id="KW-1185">Reference proteome</keyword>
<accession>A0AA39IEB3</accession>
<dbReference type="Proteomes" id="UP001175226">
    <property type="component" value="Unassembled WGS sequence"/>
</dbReference>
<gene>
    <name evidence="1" type="ORF">EV421DRAFT_1917704</name>
</gene>